<accession>A0AAD3XZ66</accession>
<dbReference type="Gene3D" id="3.20.20.100">
    <property type="entry name" value="NADP-dependent oxidoreductase domain"/>
    <property type="match status" value="1"/>
</dbReference>
<reference evidence="1" key="1">
    <citation type="submission" date="2023-05" db="EMBL/GenBank/DDBJ databases">
        <title>Nepenthes gracilis genome sequencing.</title>
        <authorList>
            <person name="Fukushima K."/>
        </authorList>
    </citation>
    <scope>NUCLEOTIDE SEQUENCE</scope>
    <source>
        <strain evidence="1">SING2019-196</strain>
    </source>
</reference>
<protein>
    <submittedName>
        <fullName evidence="1">Uncharacterized protein</fullName>
    </submittedName>
</protein>
<dbReference type="SUPFAM" id="SSF51430">
    <property type="entry name" value="NAD(P)-linked oxidoreductase"/>
    <property type="match status" value="1"/>
</dbReference>
<dbReference type="PRINTS" id="PR00069">
    <property type="entry name" value="ALDKETRDTASE"/>
</dbReference>
<evidence type="ECO:0000313" key="1">
    <source>
        <dbReference type="EMBL" id="GMH23202.1"/>
    </source>
</evidence>
<dbReference type="PROSITE" id="PS00062">
    <property type="entry name" value="ALDOKETO_REDUCTASE_2"/>
    <property type="match status" value="1"/>
</dbReference>
<dbReference type="AlphaFoldDB" id="A0AAD3XZ66"/>
<dbReference type="PANTHER" id="PTHR11732">
    <property type="entry name" value="ALDO/KETO REDUCTASE"/>
    <property type="match status" value="1"/>
</dbReference>
<evidence type="ECO:0000313" key="2">
    <source>
        <dbReference type="Proteomes" id="UP001279734"/>
    </source>
</evidence>
<keyword evidence="2" id="KW-1185">Reference proteome</keyword>
<dbReference type="InterPro" id="IPR018170">
    <property type="entry name" value="Aldo/ket_reductase_CS"/>
</dbReference>
<sequence length="388" mass="43960">MEDYDDDLCLGKAKVIGVSNFSMRKLGDLLAIAGIPLAINQVKCHPFWQQSKLHEFQSFVFVRAKEGCANVAYLEGMYENKREHKKVQVRWFLMLTIQTFYANTNVVQGTERIRNFGEQQYFLKVHSGVEYRKKIAYEPLCQDIKYYMSSRRLFTFRNVEFTKSWESRVLKVDEELELPSQDNRDGGGNLEEWVPVFGWLLDKLGVKGSRRPTLQRSPPHTNATDVSYEAGVHIDAGWNDEWWKGIIAGVSNGLIDHVRVYIPGETLFLNDSQWIDEFSRRVYLRDHRLAASGEIALNLIGCVCELLNLSGARCKAENPIGESTSPLAKRPGGRRSYIGHGTPDALALKKSLIPDGCFGCPGKTFDESLKAEPLLAFCRDGCSLYAVM</sequence>
<organism evidence="1 2">
    <name type="scientific">Nepenthes gracilis</name>
    <name type="common">Slender pitcher plant</name>
    <dbReference type="NCBI Taxonomy" id="150966"/>
    <lineage>
        <taxon>Eukaryota</taxon>
        <taxon>Viridiplantae</taxon>
        <taxon>Streptophyta</taxon>
        <taxon>Embryophyta</taxon>
        <taxon>Tracheophyta</taxon>
        <taxon>Spermatophyta</taxon>
        <taxon>Magnoliopsida</taxon>
        <taxon>eudicotyledons</taxon>
        <taxon>Gunneridae</taxon>
        <taxon>Pentapetalae</taxon>
        <taxon>Caryophyllales</taxon>
        <taxon>Nepenthaceae</taxon>
        <taxon>Nepenthes</taxon>
    </lineage>
</organism>
<comment type="caution">
    <text evidence="1">The sequence shown here is derived from an EMBL/GenBank/DDBJ whole genome shotgun (WGS) entry which is preliminary data.</text>
</comment>
<gene>
    <name evidence="1" type="ORF">Nepgr_025045</name>
</gene>
<name>A0AAD3XZ66_NEPGR</name>
<dbReference type="GO" id="GO:0016491">
    <property type="term" value="F:oxidoreductase activity"/>
    <property type="evidence" value="ECO:0007669"/>
    <property type="project" value="InterPro"/>
</dbReference>
<dbReference type="InterPro" id="IPR036812">
    <property type="entry name" value="NAD(P)_OxRdtase_dom_sf"/>
</dbReference>
<dbReference type="Proteomes" id="UP001279734">
    <property type="component" value="Unassembled WGS sequence"/>
</dbReference>
<dbReference type="InterPro" id="IPR020471">
    <property type="entry name" value="AKR"/>
</dbReference>
<proteinExistence type="predicted"/>
<dbReference type="EMBL" id="BSYO01000026">
    <property type="protein sequence ID" value="GMH23202.1"/>
    <property type="molecule type" value="Genomic_DNA"/>
</dbReference>